<reference evidence="1" key="2">
    <citation type="submission" date="2020-11" db="EMBL/GenBank/DDBJ databases">
        <authorList>
            <person name="McCartney M.A."/>
            <person name="Auch B."/>
            <person name="Kono T."/>
            <person name="Mallez S."/>
            <person name="Becker A."/>
            <person name="Gohl D.M."/>
            <person name="Silverstein K.A.T."/>
            <person name="Koren S."/>
            <person name="Bechman K.B."/>
            <person name="Herman A."/>
            <person name="Abrahante J.E."/>
            <person name="Garbe J."/>
        </authorList>
    </citation>
    <scope>NUCLEOTIDE SEQUENCE</scope>
    <source>
        <strain evidence="1">Duluth1</strain>
        <tissue evidence="1">Whole animal</tissue>
    </source>
</reference>
<comment type="caution">
    <text evidence="1">The sequence shown here is derived from an EMBL/GenBank/DDBJ whole genome shotgun (WGS) entry which is preliminary data.</text>
</comment>
<protein>
    <submittedName>
        <fullName evidence="1">Uncharacterized protein</fullName>
    </submittedName>
</protein>
<sequence length="65" mass="7262">MSIVKQLCRKPVCMSLLVMEKLRSFHEKGADIELTDNNGLIPLFIAAELGQSYCFMSLLAKAKSE</sequence>
<keyword evidence="3" id="KW-1185">Reference proteome</keyword>
<gene>
    <name evidence="1" type="ORF">DPMN_140801</name>
    <name evidence="2" type="ORF">DPMN_140822</name>
</gene>
<dbReference type="EMBL" id="JAIWYP010000006">
    <property type="protein sequence ID" value="KAH3812392.1"/>
    <property type="molecule type" value="Genomic_DNA"/>
</dbReference>
<dbReference type="SUPFAM" id="SSF48403">
    <property type="entry name" value="Ankyrin repeat"/>
    <property type="match status" value="1"/>
</dbReference>
<proteinExistence type="predicted"/>
<reference evidence="1" key="1">
    <citation type="journal article" date="2019" name="bioRxiv">
        <title>The Genome of the Zebra Mussel, Dreissena polymorpha: A Resource for Invasive Species Research.</title>
        <authorList>
            <person name="McCartney M.A."/>
            <person name="Auch B."/>
            <person name="Kono T."/>
            <person name="Mallez S."/>
            <person name="Zhang Y."/>
            <person name="Obille A."/>
            <person name="Becker A."/>
            <person name="Abrahante J.E."/>
            <person name="Garbe J."/>
            <person name="Badalamenti J.P."/>
            <person name="Herman A."/>
            <person name="Mangelson H."/>
            <person name="Liachko I."/>
            <person name="Sullivan S."/>
            <person name="Sone E.D."/>
            <person name="Koren S."/>
            <person name="Silverstein K.A.T."/>
            <person name="Beckman K.B."/>
            <person name="Gohl D.M."/>
        </authorList>
    </citation>
    <scope>NUCLEOTIDE SEQUENCE</scope>
    <source>
        <strain evidence="1">Duluth1</strain>
        <tissue evidence="1">Whole animal</tissue>
    </source>
</reference>
<name>A0A9D4G893_DREPO</name>
<evidence type="ECO:0000313" key="2">
    <source>
        <dbReference type="EMBL" id="KAH3812392.1"/>
    </source>
</evidence>
<dbReference type="Proteomes" id="UP000828390">
    <property type="component" value="Unassembled WGS sequence"/>
</dbReference>
<dbReference type="InterPro" id="IPR036770">
    <property type="entry name" value="Ankyrin_rpt-contain_sf"/>
</dbReference>
<accession>A0A9D4G893</accession>
<dbReference type="AlphaFoldDB" id="A0A9D4G893"/>
<evidence type="ECO:0000313" key="3">
    <source>
        <dbReference type="Proteomes" id="UP000828390"/>
    </source>
</evidence>
<organism evidence="1 3">
    <name type="scientific">Dreissena polymorpha</name>
    <name type="common">Zebra mussel</name>
    <name type="synonym">Mytilus polymorpha</name>
    <dbReference type="NCBI Taxonomy" id="45954"/>
    <lineage>
        <taxon>Eukaryota</taxon>
        <taxon>Metazoa</taxon>
        <taxon>Spiralia</taxon>
        <taxon>Lophotrochozoa</taxon>
        <taxon>Mollusca</taxon>
        <taxon>Bivalvia</taxon>
        <taxon>Autobranchia</taxon>
        <taxon>Heteroconchia</taxon>
        <taxon>Euheterodonta</taxon>
        <taxon>Imparidentia</taxon>
        <taxon>Neoheterodontei</taxon>
        <taxon>Myida</taxon>
        <taxon>Dreissenoidea</taxon>
        <taxon>Dreissenidae</taxon>
        <taxon>Dreissena</taxon>
    </lineage>
</organism>
<evidence type="ECO:0000313" key="1">
    <source>
        <dbReference type="EMBL" id="KAH3812371.1"/>
    </source>
</evidence>
<dbReference type="Gene3D" id="1.25.40.20">
    <property type="entry name" value="Ankyrin repeat-containing domain"/>
    <property type="match status" value="1"/>
</dbReference>
<dbReference type="EMBL" id="JAIWYP010000006">
    <property type="protein sequence ID" value="KAH3812371.1"/>
    <property type="molecule type" value="Genomic_DNA"/>
</dbReference>